<keyword evidence="5" id="KW-0297">G-protein coupled receptor</keyword>
<dbReference type="GO" id="GO:0005886">
    <property type="term" value="C:plasma membrane"/>
    <property type="evidence" value="ECO:0007669"/>
    <property type="project" value="TreeGrafter"/>
</dbReference>
<sequence length="333" mass="38484">VLLNGFSFYILLSSGLAKNGSGIYLLILAVCDSGNLLFNYAVGVARGQSNEINNWFKGDEWLCRFHGVFVDIFQLYSAWIVVGFTVERCLVVWYPLALRQSKQYRSRIVVTSLGIVFTLFALSKLFLTGFEKDSVFGYTACCSKRLKWDGMAYVGVAFQTWIPTCLVFTFNCIMFYKLRLIKLQRYRLTSQHSRKHTSGENKQSFFTRPSSTTPMLITVSLAYLILVFPLGIVQTIELHWNVRHYLRPIDKTRYVDWMMTKLLLKFIRSFCFCLYQLNFSVNFFLYFASGSQFRLHLLHKLRVWTNCCSSRSVQHHSGKSMILQSQAQSSSAL</sequence>
<keyword evidence="3 9" id="KW-0812">Transmembrane</keyword>
<evidence type="ECO:0000256" key="6">
    <source>
        <dbReference type="ARBA" id="ARBA00023136"/>
    </source>
</evidence>
<protein>
    <recommendedName>
        <fullName evidence="10">G-protein coupled receptors family 1 profile domain-containing protein</fullName>
    </recommendedName>
</protein>
<feature type="transmembrane region" description="Helical" evidence="9">
    <location>
        <begin position="150"/>
        <end position="176"/>
    </location>
</feature>
<accession>A0A8J2NMM9</accession>
<keyword evidence="12" id="KW-1185">Reference proteome</keyword>
<feature type="non-terminal residue" evidence="11">
    <location>
        <position position="1"/>
    </location>
</feature>
<comment type="caution">
    <text evidence="11">The sequence shown here is derived from an EMBL/GenBank/DDBJ whole genome shotgun (WGS) entry which is preliminary data.</text>
</comment>
<dbReference type="InterPro" id="IPR000276">
    <property type="entry name" value="GPCR_Rhodpsn"/>
</dbReference>
<keyword evidence="8" id="KW-0807">Transducer</keyword>
<dbReference type="Proteomes" id="UP000708208">
    <property type="component" value="Unassembled WGS sequence"/>
</dbReference>
<evidence type="ECO:0000259" key="10">
    <source>
        <dbReference type="PROSITE" id="PS50262"/>
    </source>
</evidence>
<comment type="similarity">
    <text evidence="2">Belongs to the G-protein coupled receptor 1 family.</text>
</comment>
<evidence type="ECO:0000256" key="3">
    <source>
        <dbReference type="ARBA" id="ARBA00022692"/>
    </source>
</evidence>
<dbReference type="OrthoDB" id="9990906at2759"/>
<reference evidence="11" key="1">
    <citation type="submission" date="2021-06" db="EMBL/GenBank/DDBJ databases">
        <authorList>
            <person name="Hodson N. C."/>
            <person name="Mongue J. A."/>
            <person name="Jaron S. K."/>
        </authorList>
    </citation>
    <scope>NUCLEOTIDE SEQUENCE</scope>
</reference>
<comment type="subcellular location">
    <subcellularLocation>
        <location evidence="1">Membrane</location>
        <topology evidence="1">Multi-pass membrane protein</topology>
    </subcellularLocation>
</comment>
<feature type="transmembrane region" description="Helical" evidence="9">
    <location>
        <begin position="266"/>
        <end position="288"/>
    </location>
</feature>
<dbReference type="EMBL" id="CAJVCH010010931">
    <property type="protein sequence ID" value="CAG7668679.1"/>
    <property type="molecule type" value="Genomic_DNA"/>
</dbReference>
<dbReference type="GO" id="GO:0004930">
    <property type="term" value="F:G protein-coupled receptor activity"/>
    <property type="evidence" value="ECO:0007669"/>
    <property type="project" value="UniProtKB-KW"/>
</dbReference>
<evidence type="ECO:0000256" key="8">
    <source>
        <dbReference type="ARBA" id="ARBA00023224"/>
    </source>
</evidence>
<dbReference type="SUPFAM" id="SSF81321">
    <property type="entry name" value="Family A G protein-coupled receptor-like"/>
    <property type="match status" value="1"/>
</dbReference>
<evidence type="ECO:0000256" key="5">
    <source>
        <dbReference type="ARBA" id="ARBA00023040"/>
    </source>
</evidence>
<dbReference type="PANTHER" id="PTHR24243">
    <property type="entry name" value="G-PROTEIN COUPLED RECEPTOR"/>
    <property type="match status" value="1"/>
</dbReference>
<keyword evidence="4 9" id="KW-1133">Transmembrane helix</keyword>
<dbReference type="PANTHER" id="PTHR24243:SF230">
    <property type="entry name" value="G-PROTEIN COUPLED RECEPTORS FAMILY 1 PROFILE DOMAIN-CONTAINING PROTEIN"/>
    <property type="match status" value="1"/>
</dbReference>
<evidence type="ECO:0000256" key="2">
    <source>
        <dbReference type="ARBA" id="ARBA00010663"/>
    </source>
</evidence>
<keyword evidence="7" id="KW-0675">Receptor</keyword>
<evidence type="ECO:0000256" key="9">
    <source>
        <dbReference type="SAM" id="Phobius"/>
    </source>
</evidence>
<dbReference type="PROSITE" id="PS50262">
    <property type="entry name" value="G_PROTEIN_RECEP_F1_2"/>
    <property type="match status" value="1"/>
</dbReference>
<proteinExistence type="inferred from homology"/>
<feature type="transmembrane region" description="Helical" evidence="9">
    <location>
        <begin position="215"/>
        <end position="236"/>
    </location>
</feature>
<dbReference type="InterPro" id="IPR017452">
    <property type="entry name" value="GPCR_Rhodpsn_7TM"/>
</dbReference>
<name>A0A8J2NMM9_9HEXA</name>
<evidence type="ECO:0000313" key="11">
    <source>
        <dbReference type="EMBL" id="CAG7668679.1"/>
    </source>
</evidence>
<feature type="domain" description="G-protein coupled receptors family 1 profile" evidence="10">
    <location>
        <begin position="3"/>
        <end position="286"/>
    </location>
</feature>
<dbReference type="PROSITE" id="PS00237">
    <property type="entry name" value="G_PROTEIN_RECEP_F1_1"/>
    <property type="match status" value="1"/>
</dbReference>
<evidence type="ECO:0000313" key="12">
    <source>
        <dbReference type="Proteomes" id="UP000708208"/>
    </source>
</evidence>
<organism evidence="11 12">
    <name type="scientific">Allacma fusca</name>
    <dbReference type="NCBI Taxonomy" id="39272"/>
    <lineage>
        <taxon>Eukaryota</taxon>
        <taxon>Metazoa</taxon>
        <taxon>Ecdysozoa</taxon>
        <taxon>Arthropoda</taxon>
        <taxon>Hexapoda</taxon>
        <taxon>Collembola</taxon>
        <taxon>Symphypleona</taxon>
        <taxon>Sminthuridae</taxon>
        <taxon>Allacma</taxon>
    </lineage>
</organism>
<keyword evidence="6 9" id="KW-0472">Membrane</keyword>
<gene>
    <name evidence="11" type="ORF">AFUS01_LOCUS1939</name>
</gene>
<evidence type="ECO:0000256" key="4">
    <source>
        <dbReference type="ARBA" id="ARBA00022989"/>
    </source>
</evidence>
<dbReference type="AlphaFoldDB" id="A0A8J2NMM9"/>
<dbReference type="Pfam" id="PF00001">
    <property type="entry name" value="7tm_1"/>
    <property type="match status" value="1"/>
</dbReference>
<feature type="transmembrane region" description="Helical" evidence="9">
    <location>
        <begin position="108"/>
        <end position="130"/>
    </location>
</feature>
<evidence type="ECO:0000256" key="7">
    <source>
        <dbReference type="ARBA" id="ARBA00023170"/>
    </source>
</evidence>
<evidence type="ECO:0000256" key="1">
    <source>
        <dbReference type="ARBA" id="ARBA00004141"/>
    </source>
</evidence>